<dbReference type="Gene3D" id="3.60.21.10">
    <property type="match status" value="1"/>
</dbReference>
<dbReference type="OrthoDB" id="9800565at2"/>
<evidence type="ECO:0000256" key="2">
    <source>
        <dbReference type="RuleBase" id="RU362039"/>
    </source>
</evidence>
<dbReference type="InterPro" id="IPR024654">
    <property type="entry name" value="Calcineurin-like_PHP_lpxH"/>
</dbReference>
<dbReference type="Pfam" id="PF12850">
    <property type="entry name" value="Metallophos_2"/>
    <property type="match status" value="1"/>
</dbReference>
<comment type="similarity">
    <text evidence="1 2">Belongs to the metallophosphoesterase superfamily. YfcE family.</text>
</comment>
<accession>A0A0R1ZJ10</accession>
<keyword evidence="2" id="KW-0479">Metal-binding</keyword>
<reference evidence="4 5" key="1">
    <citation type="journal article" date="2015" name="Genome Announc.">
        <title>Expanding the biotechnology potential of lactobacilli through comparative genomics of 213 strains and associated genera.</title>
        <authorList>
            <person name="Sun Z."/>
            <person name="Harris H.M."/>
            <person name="McCann A."/>
            <person name="Guo C."/>
            <person name="Argimon S."/>
            <person name="Zhang W."/>
            <person name="Yang X."/>
            <person name="Jeffery I.B."/>
            <person name="Cooney J.C."/>
            <person name="Kagawa T.F."/>
            <person name="Liu W."/>
            <person name="Song Y."/>
            <person name="Salvetti E."/>
            <person name="Wrobel A."/>
            <person name="Rasinkangas P."/>
            <person name="Parkhill J."/>
            <person name="Rea M.C."/>
            <person name="O'Sullivan O."/>
            <person name="Ritari J."/>
            <person name="Douillard F.P."/>
            <person name="Paul Ross R."/>
            <person name="Yang R."/>
            <person name="Briner A.E."/>
            <person name="Felis G.E."/>
            <person name="de Vos W.M."/>
            <person name="Barrangou R."/>
            <person name="Klaenhammer T.R."/>
            <person name="Caufield P.W."/>
            <person name="Cui Y."/>
            <person name="Zhang H."/>
            <person name="O'Toole P.W."/>
        </authorList>
    </citation>
    <scope>NUCLEOTIDE SEQUENCE [LARGE SCALE GENOMIC DNA]</scope>
    <source>
        <strain evidence="4 5">DSM 20505</strain>
    </source>
</reference>
<keyword evidence="5" id="KW-1185">Reference proteome</keyword>
<evidence type="ECO:0000259" key="3">
    <source>
        <dbReference type="Pfam" id="PF12850"/>
    </source>
</evidence>
<dbReference type="AlphaFoldDB" id="A0A0R1ZJ10"/>
<gene>
    <name evidence="4" type="ORF">FC18_GL000541</name>
</gene>
<organism evidence="4 5">
    <name type="scientific">Lacticaseibacillus sharpeae JCM 1186 = DSM 20505</name>
    <dbReference type="NCBI Taxonomy" id="1291052"/>
    <lineage>
        <taxon>Bacteria</taxon>
        <taxon>Bacillati</taxon>
        <taxon>Bacillota</taxon>
        <taxon>Bacilli</taxon>
        <taxon>Lactobacillales</taxon>
        <taxon>Lactobacillaceae</taxon>
        <taxon>Lacticaseibacillus</taxon>
    </lineage>
</organism>
<dbReference type="GO" id="GO:0016787">
    <property type="term" value="F:hydrolase activity"/>
    <property type="evidence" value="ECO:0007669"/>
    <property type="project" value="UniProtKB-UniRule"/>
</dbReference>
<dbReference type="EMBL" id="AYYO01000056">
    <property type="protein sequence ID" value="KRM54322.1"/>
    <property type="molecule type" value="Genomic_DNA"/>
</dbReference>
<dbReference type="Proteomes" id="UP000051679">
    <property type="component" value="Unassembled WGS sequence"/>
</dbReference>
<sequence>MRILAVSDTHGDDLILQELLVQYPDLDGYFYAGDSELQASNPLFQTYHAVLGNMDFDRDFPKTCTETIQGTTIFMTHGHLYGVGFGRNELTEAARAVGARIAIYGHTHVAMAEQHAGVVCINPGSISQPRGELRGLGGTYALIDVDGKAVTVQFASRKGIVPELTQQFN</sequence>
<evidence type="ECO:0000313" key="5">
    <source>
        <dbReference type="Proteomes" id="UP000051679"/>
    </source>
</evidence>
<evidence type="ECO:0000313" key="4">
    <source>
        <dbReference type="EMBL" id="KRM54322.1"/>
    </source>
</evidence>
<comment type="caution">
    <text evidence="4">The sequence shown here is derived from an EMBL/GenBank/DDBJ whole genome shotgun (WGS) entry which is preliminary data.</text>
</comment>
<dbReference type="SUPFAM" id="SSF56300">
    <property type="entry name" value="Metallo-dependent phosphatases"/>
    <property type="match status" value="1"/>
</dbReference>
<dbReference type="PATRIC" id="fig|1291052.5.peg.552"/>
<dbReference type="InterPro" id="IPR000979">
    <property type="entry name" value="Phosphodiesterase_MJ0936/Vps29"/>
</dbReference>
<dbReference type="PANTHER" id="PTHR11124">
    <property type="entry name" value="VACUOLAR SORTING PROTEIN VPS29"/>
    <property type="match status" value="1"/>
</dbReference>
<feature type="domain" description="Calcineurin-like phosphoesterase" evidence="3">
    <location>
        <begin position="1"/>
        <end position="147"/>
    </location>
</feature>
<dbReference type="RefSeq" id="WP_054675751.1">
    <property type="nucleotide sequence ID" value="NZ_AYYO01000056.1"/>
</dbReference>
<comment type="cofactor">
    <cofactor evidence="2">
        <name>a divalent metal cation</name>
        <dbReference type="ChEBI" id="CHEBI:60240"/>
    </cofactor>
</comment>
<dbReference type="EC" id="3.1.4.-" evidence="2"/>
<name>A0A0R1ZJ10_9LACO</name>
<dbReference type="GO" id="GO:0046872">
    <property type="term" value="F:metal ion binding"/>
    <property type="evidence" value="ECO:0007669"/>
    <property type="project" value="UniProtKB-KW"/>
</dbReference>
<dbReference type="STRING" id="1291052.FC18_GL000541"/>
<proteinExistence type="inferred from homology"/>
<dbReference type="InterPro" id="IPR029052">
    <property type="entry name" value="Metallo-depent_PP-like"/>
</dbReference>
<dbReference type="NCBIfam" id="TIGR00040">
    <property type="entry name" value="yfcE"/>
    <property type="match status" value="1"/>
</dbReference>
<evidence type="ECO:0000256" key="1">
    <source>
        <dbReference type="ARBA" id="ARBA00008950"/>
    </source>
</evidence>
<protein>
    <recommendedName>
        <fullName evidence="2">Phosphoesterase</fullName>
        <ecNumber evidence="2">3.1.4.-</ecNumber>
    </recommendedName>
</protein>